<feature type="non-terminal residue" evidence="2">
    <location>
        <position position="1"/>
    </location>
</feature>
<dbReference type="PANTHER" id="PTHR10730">
    <property type="entry name" value="PROCOLLAGEN-LYSINE,2-OXOGLUTARATE 5-DIOXYGENASE/GLYCOSYLTRANSFERASE 25 FAMILY MEMBER"/>
    <property type="match status" value="1"/>
</dbReference>
<dbReference type="GO" id="GO:0008475">
    <property type="term" value="F:procollagen-lysine 5-dioxygenase activity"/>
    <property type="evidence" value="ECO:0007669"/>
    <property type="project" value="TreeGrafter"/>
</dbReference>
<accession>A0A1S8WWC9</accession>
<dbReference type="InterPro" id="IPR050757">
    <property type="entry name" value="Collagen_mod_GT25"/>
</dbReference>
<organism evidence="2 3">
    <name type="scientific">Opisthorchis viverrini</name>
    <name type="common">Southeast Asian liver fluke</name>
    <dbReference type="NCBI Taxonomy" id="6198"/>
    <lineage>
        <taxon>Eukaryota</taxon>
        <taxon>Metazoa</taxon>
        <taxon>Spiralia</taxon>
        <taxon>Lophotrochozoa</taxon>
        <taxon>Platyhelminthes</taxon>
        <taxon>Trematoda</taxon>
        <taxon>Digenea</taxon>
        <taxon>Opisthorchiida</taxon>
        <taxon>Opisthorchiata</taxon>
        <taxon>Opisthorchiidae</taxon>
        <taxon>Opisthorchis</taxon>
    </lineage>
</organism>
<keyword evidence="3" id="KW-1185">Reference proteome</keyword>
<dbReference type="EMBL" id="KV893874">
    <property type="protein sequence ID" value="OON18758.1"/>
    <property type="molecule type" value="Genomic_DNA"/>
</dbReference>
<dbReference type="AlphaFoldDB" id="A0A1S8WWC9"/>
<protein>
    <recommendedName>
        <fullName evidence="1">PLOD1-3-like GT domain-containing protein</fullName>
    </recommendedName>
</protein>
<evidence type="ECO:0000313" key="2">
    <source>
        <dbReference type="EMBL" id="OON18758.1"/>
    </source>
</evidence>
<proteinExistence type="predicted"/>
<dbReference type="PANTHER" id="PTHR10730:SF45">
    <property type="entry name" value="PROCOLLAGEN-LYSINE,2-OXOGLUTARATE 5-DIOXYGENASE"/>
    <property type="match status" value="1"/>
</dbReference>
<gene>
    <name evidence="2" type="ORF">X801_05385</name>
</gene>
<dbReference type="Pfam" id="PF25342">
    <property type="entry name" value="GT_PLOD"/>
    <property type="match status" value="1"/>
</dbReference>
<feature type="non-terminal residue" evidence="2">
    <location>
        <position position="191"/>
    </location>
</feature>
<evidence type="ECO:0000313" key="3">
    <source>
        <dbReference type="Proteomes" id="UP000243686"/>
    </source>
</evidence>
<dbReference type="Proteomes" id="UP000243686">
    <property type="component" value="Unassembled WGS sequence"/>
</dbReference>
<name>A0A1S8WWC9_OPIVI</name>
<sequence length="191" mass="21929">LLVLTVSTETNDALERFLRSANNNHFNVKVLGLGLVWKGGDVSHSVGGGQKINLLRDELRSHINLDDLLILFLDSYDVVFMDSKFRLLEEYENSNYTILFGAESFCWPDQSLEKMYPPVGPKENRFLNSGGFVGPASSLYRMVTEMPIKEDDDDQLYYTKIYLNEALRKQADGDWKSTPKTEMMSEDWNRL</sequence>
<feature type="domain" description="PLOD1-3-like GT" evidence="1">
    <location>
        <begin position="1"/>
        <end position="171"/>
    </location>
</feature>
<reference evidence="2 3" key="1">
    <citation type="submission" date="2015-03" db="EMBL/GenBank/DDBJ databases">
        <title>Draft genome of the nematode, Opisthorchis viverrini.</title>
        <authorList>
            <person name="Mitreva M."/>
        </authorList>
    </citation>
    <scope>NUCLEOTIDE SEQUENCE [LARGE SCALE GENOMIC DNA]</scope>
    <source>
        <strain evidence="2">Khon Kaen</strain>
    </source>
</reference>
<dbReference type="GO" id="GO:0005783">
    <property type="term" value="C:endoplasmic reticulum"/>
    <property type="evidence" value="ECO:0007669"/>
    <property type="project" value="TreeGrafter"/>
</dbReference>
<evidence type="ECO:0000259" key="1">
    <source>
        <dbReference type="Pfam" id="PF25342"/>
    </source>
</evidence>
<dbReference type="InterPro" id="IPR057589">
    <property type="entry name" value="GT_PLOD"/>
</dbReference>